<protein>
    <recommendedName>
        <fullName evidence="2">Acidic fibroblast growth factor intracellular-binding protein</fullName>
    </recommendedName>
</protein>
<evidence type="ECO:0008006" key="2">
    <source>
        <dbReference type="Google" id="ProtNLM"/>
    </source>
</evidence>
<dbReference type="GeneID" id="20820352"/>
<reference evidence="1" key="1">
    <citation type="submission" date="2013-12" db="EMBL/GenBank/DDBJ databases">
        <title>The Genome Sequence of Aphanomyces astaci APO3.</title>
        <authorList>
            <consortium name="The Broad Institute Genomics Platform"/>
            <person name="Russ C."/>
            <person name="Tyler B."/>
            <person name="van West P."/>
            <person name="Dieguez-Uribeondo J."/>
            <person name="Young S.K."/>
            <person name="Zeng Q."/>
            <person name="Gargeya S."/>
            <person name="Fitzgerald M."/>
            <person name="Abouelleil A."/>
            <person name="Alvarado L."/>
            <person name="Chapman S.B."/>
            <person name="Gainer-Dewar J."/>
            <person name="Goldberg J."/>
            <person name="Griggs A."/>
            <person name="Gujja S."/>
            <person name="Hansen M."/>
            <person name="Howarth C."/>
            <person name="Imamovic A."/>
            <person name="Ireland A."/>
            <person name="Larimer J."/>
            <person name="McCowan C."/>
            <person name="Murphy C."/>
            <person name="Pearson M."/>
            <person name="Poon T.W."/>
            <person name="Priest M."/>
            <person name="Roberts A."/>
            <person name="Saif S."/>
            <person name="Shea T."/>
            <person name="Sykes S."/>
            <person name="Wortman J."/>
            <person name="Nusbaum C."/>
            <person name="Birren B."/>
        </authorList>
    </citation>
    <scope>NUCLEOTIDE SEQUENCE [LARGE SCALE GENOMIC DNA]</scope>
    <source>
        <strain evidence="1">APO3</strain>
    </source>
</reference>
<dbReference type="VEuPathDB" id="FungiDB:H257_18356"/>
<proteinExistence type="predicted"/>
<dbReference type="PANTHER" id="PTHR13223:SF2">
    <property type="entry name" value="ACIDIC FIBROBLAST GROWTH FACTOR INTRACELLULAR-BINDING PROTEIN"/>
    <property type="match status" value="1"/>
</dbReference>
<dbReference type="AlphaFoldDB" id="W4FBG6"/>
<dbReference type="OrthoDB" id="16955at2759"/>
<gene>
    <name evidence="1" type="ORF">H257_18356</name>
</gene>
<dbReference type="EMBL" id="KI913269">
    <property type="protein sequence ID" value="ETV64840.1"/>
    <property type="molecule type" value="Genomic_DNA"/>
</dbReference>
<dbReference type="STRING" id="112090.W4FBG6"/>
<sequence length="455" mass="52158">MVRTWSLFCWCSMREIFDTFLTDPVLLSEDVFALWLEGQNTSSALDIRFRSYAHPPPMSSTLDFSDGTNEVDQLRDLIWRDTVDQYRLFEKLETYLMQPLLLRTQLLFQIPPWQQQDMTEKYYMLDGAVVRRLLGKKLTSRAQKDLDEVSEHSLRTLKNCRRQFENLRRIYTFLEEKNNFQGPLTRLIMDQFLISEKLAAKYACVVFLIHGRFEVHPSHKVVGFLTWNDLQFFAALLMGHWVAPSIKRHHSKLQAKAAASVLTESSSLLCLRRRPDAAASATNDLDPWPSVAVLEARVTPLSARACVGVDLNQRMTNSLRDLKAHFLNDVETLTEYRNMVMSVLQVSLQGDQLEHLGLKMLVIVRGLLSIGAGLSQPKELKDLIEDLVDAAGIVFKDSKLRLTDIDVIFSALIDSLGAVDVWYLNADDTRQLLLASWELFLSVCRAILITIYDRI</sequence>
<dbReference type="GO" id="GO:0005634">
    <property type="term" value="C:nucleus"/>
    <property type="evidence" value="ECO:0007669"/>
    <property type="project" value="TreeGrafter"/>
</dbReference>
<name>W4FBG6_APHAT</name>
<accession>W4FBG6</accession>
<organism evidence="1">
    <name type="scientific">Aphanomyces astaci</name>
    <name type="common">Crayfish plague agent</name>
    <dbReference type="NCBI Taxonomy" id="112090"/>
    <lineage>
        <taxon>Eukaryota</taxon>
        <taxon>Sar</taxon>
        <taxon>Stramenopiles</taxon>
        <taxon>Oomycota</taxon>
        <taxon>Saprolegniomycetes</taxon>
        <taxon>Saprolegniales</taxon>
        <taxon>Verrucalvaceae</taxon>
        <taxon>Aphanomyces</taxon>
    </lineage>
</organism>
<dbReference type="PANTHER" id="PTHR13223">
    <property type="entry name" value="ACIDIC FIBROBLAST GROWTH FACTOR INTRACELLULAR BINDING PROTEIN"/>
    <property type="match status" value="1"/>
</dbReference>
<dbReference type="InterPro" id="IPR008614">
    <property type="entry name" value="FIBP"/>
</dbReference>
<dbReference type="RefSeq" id="XP_009845697.1">
    <property type="nucleotide sequence ID" value="XM_009847395.1"/>
</dbReference>
<dbReference type="Pfam" id="PF05427">
    <property type="entry name" value="FIBP"/>
    <property type="match status" value="2"/>
</dbReference>
<evidence type="ECO:0000313" key="1">
    <source>
        <dbReference type="EMBL" id="ETV64840.1"/>
    </source>
</evidence>